<protein>
    <submittedName>
        <fullName evidence="5">Helix-turn-helix transcriptional regulator</fullName>
    </submittedName>
</protein>
<keyword evidence="3" id="KW-0804">Transcription</keyword>
<gene>
    <name evidence="5" type="ORF">G127AT_13055</name>
</gene>
<dbReference type="SMART" id="SM00530">
    <property type="entry name" value="HTH_XRE"/>
    <property type="match status" value="1"/>
</dbReference>
<dbReference type="Proteomes" id="UP000671914">
    <property type="component" value="Chromosome"/>
</dbReference>
<keyword evidence="2" id="KW-0238">DNA-binding</keyword>
<dbReference type="InterPro" id="IPR050807">
    <property type="entry name" value="TransReg_Diox_bact_type"/>
</dbReference>
<dbReference type="GO" id="GO:0003677">
    <property type="term" value="F:DNA binding"/>
    <property type="evidence" value="ECO:0007669"/>
    <property type="project" value="UniProtKB-KW"/>
</dbReference>
<evidence type="ECO:0000256" key="2">
    <source>
        <dbReference type="ARBA" id="ARBA00023125"/>
    </source>
</evidence>
<dbReference type="PROSITE" id="PS50943">
    <property type="entry name" value="HTH_CROC1"/>
    <property type="match status" value="1"/>
</dbReference>
<evidence type="ECO:0000313" key="6">
    <source>
        <dbReference type="Proteomes" id="UP000671914"/>
    </source>
</evidence>
<keyword evidence="1" id="KW-0805">Transcription regulation</keyword>
<dbReference type="CDD" id="cd00093">
    <property type="entry name" value="HTH_XRE"/>
    <property type="match status" value="1"/>
</dbReference>
<dbReference type="Gene3D" id="1.10.260.40">
    <property type="entry name" value="lambda repressor-like DNA-binding domains"/>
    <property type="match status" value="1"/>
</dbReference>
<sequence>MAEPLKKVLGSHVRGLRLERRLSQEELAEQLGVSARYLAGIERGERNLTLDSVDALAGQLNVAADVLLMRV</sequence>
<accession>A0A975FM08</accession>
<keyword evidence="6" id="KW-1185">Reference proteome</keyword>
<evidence type="ECO:0000259" key="4">
    <source>
        <dbReference type="PROSITE" id="PS50943"/>
    </source>
</evidence>
<dbReference type="EMBL" id="CP071696">
    <property type="protein sequence ID" value="QTX04202.1"/>
    <property type="molecule type" value="Genomic_DNA"/>
</dbReference>
<dbReference type="PANTHER" id="PTHR46797">
    <property type="entry name" value="HTH-TYPE TRANSCRIPTIONAL REGULATOR"/>
    <property type="match status" value="1"/>
</dbReference>
<dbReference type="GO" id="GO:0005829">
    <property type="term" value="C:cytosol"/>
    <property type="evidence" value="ECO:0007669"/>
    <property type="project" value="TreeGrafter"/>
</dbReference>
<dbReference type="InterPro" id="IPR010982">
    <property type="entry name" value="Lambda_DNA-bd_dom_sf"/>
</dbReference>
<name>A0A975FM08_9MICO</name>
<dbReference type="Pfam" id="PF01381">
    <property type="entry name" value="HTH_3"/>
    <property type="match status" value="1"/>
</dbReference>
<organism evidence="5 6">
    <name type="scientific">Agromyces archimandritae</name>
    <dbReference type="NCBI Taxonomy" id="2781962"/>
    <lineage>
        <taxon>Bacteria</taxon>
        <taxon>Bacillati</taxon>
        <taxon>Actinomycetota</taxon>
        <taxon>Actinomycetes</taxon>
        <taxon>Micrococcales</taxon>
        <taxon>Microbacteriaceae</taxon>
        <taxon>Agromyces</taxon>
    </lineage>
</organism>
<dbReference type="PANTHER" id="PTHR46797:SF23">
    <property type="entry name" value="HTH-TYPE TRANSCRIPTIONAL REGULATOR SUTR"/>
    <property type="match status" value="1"/>
</dbReference>
<evidence type="ECO:0000256" key="3">
    <source>
        <dbReference type="ARBA" id="ARBA00023163"/>
    </source>
</evidence>
<dbReference type="SUPFAM" id="SSF47413">
    <property type="entry name" value="lambda repressor-like DNA-binding domains"/>
    <property type="match status" value="1"/>
</dbReference>
<feature type="domain" description="HTH cro/C1-type" evidence="4">
    <location>
        <begin position="13"/>
        <end position="67"/>
    </location>
</feature>
<proteinExistence type="predicted"/>
<dbReference type="RefSeq" id="WP_210897564.1">
    <property type="nucleotide sequence ID" value="NZ_CP071696.1"/>
</dbReference>
<dbReference type="KEGG" id="aarc:G127AT_13055"/>
<dbReference type="InterPro" id="IPR001387">
    <property type="entry name" value="Cro/C1-type_HTH"/>
</dbReference>
<evidence type="ECO:0000313" key="5">
    <source>
        <dbReference type="EMBL" id="QTX04202.1"/>
    </source>
</evidence>
<evidence type="ECO:0000256" key="1">
    <source>
        <dbReference type="ARBA" id="ARBA00023015"/>
    </source>
</evidence>
<dbReference type="AlphaFoldDB" id="A0A975FM08"/>
<reference evidence="5" key="1">
    <citation type="submission" date="2021-03" db="EMBL/GenBank/DDBJ databases">
        <title>Agromyces archimandritus sp. nov., isolated from the cockroach Archimandrita tessellata.</title>
        <authorList>
            <person name="Guzman J."/>
            <person name="Ortuzar M."/>
            <person name="Poehlein A."/>
            <person name="Daniel R."/>
            <person name="Trujillo M."/>
            <person name="Vilcinskas A."/>
        </authorList>
    </citation>
    <scope>NUCLEOTIDE SEQUENCE</scope>
    <source>
        <strain evidence="5">G127AT</strain>
    </source>
</reference>
<dbReference type="GO" id="GO:0003700">
    <property type="term" value="F:DNA-binding transcription factor activity"/>
    <property type="evidence" value="ECO:0007669"/>
    <property type="project" value="TreeGrafter"/>
</dbReference>